<dbReference type="PANTHER" id="PTHR36791">
    <property type="entry name" value="OS03G0363400 PROTEIN"/>
    <property type="match status" value="1"/>
</dbReference>
<protein>
    <submittedName>
        <fullName evidence="1">Fe-S cluster protein</fullName>
    </submittedName>
</protein>
<organism evidence="1 2">
    <name type="scientific">Mastigocoleus testarum BC008</name>
    <dbReference type="NCBI Taxonomy" id="371196"/>
    <lineage>
        <taxon>Bacteria</taxon>
        <taxon>Bacillati</taxon>
        <taxon>Cyanobacteriota</taxon>
        <taxon>Cyanophyceae</taxon>
        <taxon>Nostocales</taxon>
        <taxon>Hapalosiphonaceae</taxon>
        <taxon>Mastigocoleus</taxon>
    </lineage>
</organism>
<dbReference type="AlphaFoldDB" id="A0A0V7ZIL1"/>
<reference evidence="1 2" key="1">
    <citation type="journal article" date="2015" name="Genome Announc.">
        <title>Draft Genome of the Euendolithic (true boring) Cyanobacterium Mastigocoleus testarum strain BC008.</title>
        <authorList>
            <person name="Guida B.S."/>
            <person name="Garcia-Pichel F."/>
        </authorList>
    </citation>
    <scope>NUCLEOTIDE SEQUENCE [LARGE SCALE GENOMIC DNA]</scope>
    <source>
        <strain evidence="1 2">BC008</strain>
    </source>
</reference>
<evidence type="ECO:0000313" key="2">
    <source>
        <dbReference type="Proteomes" id="UP000053372"/>
    </source>
</evidence>
<evidence type="ECO:0000313" key="1">
    <source>
        <dbReference type="EMBL" id="KST64405.1"/>
    </source>
</evidence>
<dbReference type="OrthoDB" id="486823at2"/>
<sequence length="127" mass="14869">MATWQCVKQCGACCHLDPTDRPELEEYLSPEELELYLSMVGEGGWCINYDRELRECKIYPDRPRFCRVEAEVFVEMYGIEAQDLNDFAIECCNQQIEGVYGLRSLEMIRFNQAIFEENGQVRIAHEE</sequence>
<dbReference type="EMBL" id="LMTZ01000122">
    <property type="protein sequence ID" value="KST64405.1"/>
    <property type="molecule type" value="Genomic_DNA"/>
</dbReference>
<name>A0A0V7ZIL1_9CYAN</name>
<dbReference type="Pfam" id="PF03692">
    <property type="entry name" value="CxxCxxCC"/>
    <property type="match status" value="1"/>
</dbReference>
<comment type="caution">
    <text evidence="1">The sequence shown here is derived from an EMBL/GenBank/DDBJ whole genome shotgun (WGS) entry which is preliminary data.</text>
</comment>
<accession>A0A0V7ZIL1</accession>
<dbReference type="RefSeq" id="WP_027842433.1">
    <property type="nucleotide sequence ID" value="NZ_LMTZ01000122.1"/>
</dbReference>
<keyword evidence="2" id="KW-1185">Reference proteome</keyword>
<dbReference type="PANTHER" id="PTHR36791:SF2">
    <property type="entry name" value="OS03G0363400 PROTEIN"/>
    <property type="match status" value="1"/>
</dbReference>
<dbReference type="Proteomes" id="UP000053372">
    <property type="component" value="Unassembled WGS sequence"/>
</dbReference>
<gene>
    <name evidence="1" type="ORF">BC008_17385</name>
</gene>
<dbReference type="InterPro" id="IPR005358">
    <property type="entry name" value="Puta_zinc/iron-chelating_dom"/>
</dbReference>
<proteinExistence type="predicted"/>